<name>A0ABQ9U952_SAGOE</name>
<comment type="caution">
    <text evidence="1">The sequence shown here is derived from an EMBL/GenBank/DDBJ whole genome shotgun (WGS) entry which is preliminary data.</text>
</comment>
<reference evidence="1 2" key="1">
    <citation type="submission" date="2023-05" db="EMBL/GenBank/DDBJ databases">
        <title>B98-5 Cell Line De Novo Hybrid Assembly: An Optical Mapping Approach.</title>
        <authorList>
            <person name="Kananen K."/>
            <person name="Auerbach J.A."/>
            <person name="Kautto E."/>
            <person name="Blachly J.S."/>
        </authorList>
    </citation>
    <scope>NUCLEOTIDE SEQUENCE [LARGE SCALE GENOMIC DNA]</scope>
    <source>
        <strain evidence="1">B95-8</strain>
        <tissue evidence="1">Cell line</tissue>
    </source>
</reference>
<protein>
    <submittedName>
        <fullName evidence="1">Uncharacterized protein</fullName>
    </submittedName>
</protein>
<dbReference type="EMBL" id="JASSZA010000014">
    <property type="protein sequence ID" value="KAK2093575.1"/>
    <property type="molecule type" value="Genomic_DNA"/>
</dbReference>
<evidence type="ECO:0000313" key="2">
    <source>
        <dbReference type="Proteomes" id="UP001266305"/>
    </source>
</evidence>
<dbReference type="Proteomes" id="UP001266305">
    <property type="component" value="Unassembled WGS sequence"/>
</dbReference>
<gene>
    <name evidence="1" type="ORF">P7K49_027313</name>
</gene>
<organism evidence="1 2">
    <name type="scientific">Saguinus oedipus</name>
    <name type="common">Cotton-top tamarin</name>
    <name type="synonym">Oedipomidas oedipus</name>
    <dbReference type="NCBI Taxonomy" id="9490"/>
    <lineage>
        <taxon>Eukaryota</taxon>
        <taxon>Metazoa</taxon>
        <taxon>Chordata</taxon>
        <taxon>Craniata</taxon>
        <taxon>Vertebrata</taxon>
        <taxon>Euteleostomi</taxon>
        <taxon>Mammalia</taxon>
        <taxon>Eutheria</taxon>
        <taxon>Euarchontoglires</taxon>
        <taxon>Primates</taxon>
        <taxon>Haplorrhini</taxon>
        <taxon>Platyrrhini</taxon>
        <taxon>Cebidae</taxon>
        <taxon>Callitrichinae</taxon>
        <taxon>Saguinus</taxon>
    </lineage>
</organism>
<keyword evidence="2" id="KW-1185">Reference proteome</keyword>
<accession>A0ABQ9U952</accession>
<evidence type="ECO:0000313" key="1">
    <source>
        <dbReference type="EMBL" id="KAK2093575.1"/>
    </source>
</evidence>
<proteinExistence type="predicted"/>
<sequence length="101" mass="10836">MHLCLRRNAPRDLLEGSRGLGSLRGPVSRWQPPRPGLLLLQSRLHDLGCCAPGELAGIQDAALSGAAVAVQMRTPWRVSFAFQVLPPSPLATRATIQSTSL</sequence>